<evidence type="ECO:0000313" key="10">
    <source>
        <dbReference type="Proteomes" id="UP000661077"/>
    </source>
</evidence>
<accession>A0ABS1WT78</accession>
<dbReference type="SUPFAM" id="SSF47928">
    <property type="entry name" value="N-terminal domain of the delta subunit of the F1F0-ATP synthase"/>
    <property type="match status" value="1"/>
</dbReference>
<evidence type="ECO:0000256" key="3">
    <source>
        <dbReference type="ARBA" id="ARBA00022781"/>
    </source>
</evidence>
<dbReference type="EMBL" id="JAEVLS010000001">
    <property type="protein sequence ID" value="MBM0104185.1"/>
    <property type="molecule type" value="Genomic_DNA"/>
</dbReference>
<evidence type="ECO:0000256" key="4">
    <source>
        <dbReference type="ARBA" id="ARBA00023065"/>
    </source>
</evidence>
<organism evidence="9 10">
    <name type="scientific">Steroidobacter gossypii</name>
    <dbReference type="NCBI Taxonomy" id="2805490"/>
    <lineage>
        <taxon>Bacteria</taxon>
        <taxon>Pseudomonadati</taxon>
        <taxon>Pseudomonadota</taxon>
        <taxon>Gammaproteobacteria</taxon>
        <taxon>Steroidobacterales</taxon>
        <taxon>Steroidobacteraceae</taxon>
        <taxon>Steroidobacter</taxon>
    </lineage>
</organism>
<proteinExistence type="inferred from homology"/>
<sequence>MAEKATIARPYAKAAFESARQHNAFERWSTVLATASSVVQDERVAPLLSNPLVKPEELTGLIADIAGESMDDRTRNFLATLADNRRLALLPEIASMYEALRAEAENTADVQVVSAVALNDAQKQRLAAALKQRLKREVRLHCEVDESLIGGAIVRAGDFVIDGSLKARLDRLAVEMTH</sequence>
<dbReference type="Proteomes" id="UP000661077">
    <property type="component" value="Unassembled WGS sequence"/>
</dbReference>
<dbReference type="NCBIfam" id="TIGR01145">
    <property type="entry name" value="ATP_synt_delta"/>
    <property type="match status" value="1"/>
</dbReference>
<evidence type="ECO:0000313" key="9">
    <source>
        <dbReference type="EMBL" id="MBM0104185.1"/>
    </source>
</evidence>
<name>A0ABS1WT78_9GAMM</name>
<keyword evidence="3 8" id="KW-0375">Hydrogen ion transport</keyword>
<comment type="caution">
    <text evidence="9">The sequence shown here is derived from an EMBL/GenBank/DDBJ whole genome shotgun (WGS) entry which is preliminary data.</text>
</comment>
<evidence type="ECO:0000256" key="8">
    <source>
        <dbReference type="HAMAP-Rule" id="MF_01416"/>
    </source>
</evidence>
<comment type="subcellular location">
    <subcellularLocation>
        <location evidence="8">Cell membrane</location>
        <topology evidence="8">Peripheral membrane protein</topology>
    </subcellularLocation>
    <subcellularLocation>
        <location evidence="1">Membrane</location>
    </subcellularLocation>
</comment>
<dbReference type="NCBIfam" id="NF004402">
    <property type="entry name" value="PRK05758.2-2"/>
    <property type="match status" value="1"/>
</dbReference>
<dbReference type="PROSITE" id="PS00389">
    <property type="entry name" value="ATPASE_DELTA"/>
    <property type="match status" value="1"/>
</dbReference>
<evidence type="ECO:0000256" key="2">
    <source>
        <dbReference type="ARBA" id="ARBA00022448"/>
    </source>
</evidence>
<evidence type="ECO:0000256" key="1">
    <source>
        <dbReference type="ARBA" id="ARBA00004370"/>
    </source>
</evidence>
<dbReference type="PANTHER" id="PTHR11910">
    <property type="entry name" value="ATP SYNTHASE DELTA CHAIN"/>
    <property type="match status" value="1"/>
</dbReference>
<reference evidence="9 10" key="1">
    <citation type="journal article" date="2021" name="Int. J. Syst. Evol. Microbiol.">
        <title>Steroidobacter gossypii sp. nov., isolated from soil of cotton cropping field.</title>
        <authorList>
            <person name="Huang R."/>
            <person name="Yang S."/>
            <person name="Zhen C."/>
            <person name="Liu W."/>
        </authorList>
    </citation>
    <scope>NUCLEOTIDE SEQUENCE [LARGE SCALE GENOMIC DNA]</scope>
    <source>
        <strain evidence="9 10">S1-65</strain>
    </source>
</reference>
<dbReference type="HAMAP" id="MF_01416">
    <property type="entry name" value="ATP_synth_delta_bact"/>
    <property type="match status" value="1"/>
</dbReference>
<keyword evidence="4 8" id="KW-0406">Ion transport</keyword>
<keyword evidence="7 8" id="KW-0066">ATP synthesis</keyword>
<keyword evidence="5 8" id="KW-0472">Membrane</keyword>
<dbReference type="InterPro" id="IPR000711">
    <property type="entry name" value="ATPase_OSCP/dsu"/>
</dbReference>
<keyword evidence="8" id="KW-1003">Cell membrane</keyword>
<evidence type="ECO:0000256" key="7">
    <source>
        <dbReference type="ARBA" id="ARBA00023310"/>
    </source>
</evidence>
<comment type="similarity">
    <text evidence="8">Belongs to the ATPase delta chain family.</text>
</comment>
<evidence type="ECO:0000256" key="5">
    <source>
        <dbReference type="ARBA" id="ARBA00023136"/>
    </source>
</evidence>
<dbReference type="Pfam" id="PF00213">
    <property type="entry name" value="OSCP"/>
    <property type="match status" value="1"/>
</dbReference>
<dbReference type="Gene3D" id="1.10.520.20">
    <property type="entry name" value="N-terminal domain of the delta subunit of the F1F0-ATP synthase"/>
    <property type="match status" value="1"/>
</dbReference>
<dbReference type="InterPro" id="IPR020781">
    <property type="entry name" value="ATPase_OSCP/d_CS"/>
</dbReference>
<evidence type="ECO:0000256" key="6">
    <source>
        <dbReference type="ARBA" id="ARBA00023196"/>
    </source>
</evidence>
<keyword evidence="2 8" id="KW-0813">Transport</keyword>
<dbReference type="PRINTS" id="PR00125">
    <property type="entry name" value="ATPASEDELTA"/>
</dbReference>
<gene>
    <name evidence="8" type="primary">atpH</name>
    <name evidence="9" type="ORF">JM946_05485</name>
</gene>
<keyword evidence="10" id="KW-1185">Reference proteome</keyword>
<comment type="function">
    <text evidence="8">F(1)F(0) ATP synthase produces ATP from ADP in the presence of a proton or sodium gradient. F-type ATPases consist of two structural domains, F(1) containing the extramembraneous catalytic core and F(0) containing the membrane proton channel, linked together by a central stalk and a peripheral stalk. During catalysis, ATP synthesis in the catalytic domain of F(1) is coupled via a rotary mechanism of the central stalk subunits to proton translocation.</text>
</comment>
<dbReference type="RefSeq" id="WP_203166119.1">
    <property type="nucleotide sequence ID" value="NZ_JAEVLS010000001.1"/>
</dbReference>
<keyword evidence="6 8" id="KW-0139">CF(1)</keyword>
<protein>
    <recommendedName>
        <fullName evidence="8">ATP synthase subunit delta</fullName>
    </recommendedName>
    <alternativeName>
        <fullName evidence="8">ATP synthase F(1) sector subunit delta</fullName>
    </alternativeName>
    <alternativeName>
        <fullName evidence="8">F-type ATPase subunit delta</fullName>
        <shortName evidence="8">F-ATPase subunit delta</shortName>
    </alternativeName>
</protein>
<dbReference type="InterPro" id="IPR026015">
    <property type="entry name" value="ATP_synth_OSCP/delta_N_sf"/>
</dbReference>
<comment type="function">
    <text evidence="8">This protein is part of the stalk that links CF(0) to CF(1). It either transmits conformational changes from CF(0) to CF(1) or is implicated in proton conduction.</text>
</comment>